<evidence type="ECO:0000313" key="2">
    <source>
        <dbReference type="Proteomes" id="UP000003412"/>
    </source>
</evidence>
<feature type="non-terminal residue" evidence="1">
    <location>
        <position position="62"/>
    </location>
</feature>
<dbReference type="EMBL" id="ADXF01001073">
    <property type="protein sequence ID" value="EFR86501.1"/>
    <property type="molecule type" value="Genomic_DNA"/>
</dbReference>
<organism evidence="1 2">
    <name type="scientific">Listeria marthii FSL S4-120</name>
    <dbReference type="NCBI Taxonomy" id="702457"/>
    <lineage>
        <taxon>Bacteria</taxon>
        <taxon>Bacillati</taxon>
        <taxon>Bacillota</taxon>
        <taxon>Bacilli</taxon>
        <taxon>Bacillales</taxon>
        <taxon>Listeriaceae</taxon>
        <taxon>Listeria</taxon>
    </lineage>
</organism>
<comment type="caution">
    <text evidence="1">The sequence shown here is derived from an EMBL/GenBank/DDBJ whole genome shotgun (WGS) entry which is preliminary data.</text>
</comment>
<gene>
    <name evidence="1" type="ORF">NT05LM_3149</name>
</gene>
<proteinExistence type="predicted"/>
<sequence>MLKLNKSVGLCINVNKSTLVKRPILGNLLKITFIISPLKRNSSVIGAIITNIIKIVITVEFS</sequence>
<evidence type="ECO:0000313" key="1">
    <source>
        <dbReference type="EMBL" id="EFR86501.1"/>
    </source>
</evidence>
<accession>A0ABP2JWZ4</accession>
<dbReference type="Proteomes" id="UP000003412">
    <property type="component" value="Chromosome"/>
</dbReference>
<name>A0ABP2JWZ4_9LIST</name>
<keyword evidence="2" id="KW-1185">Reference proteome</keyword>
<reference evidence="1 2" key="1">
    <citation type="journal article" date="2010" name="Microbiol. Resour. Announc.">
        <title>Comparative genomics of the bacterial genus Listeria: Genome evolution is characterized by limited gene acquisition and limited gene loss.</title>
        <authorList>
            <person name="den Bakker H.C."/>
            <person name="Cummings C.A."/>
            <person name="Ferreira V."/>
            <person name="Vatta P."/>
            <person name="Orsi R.H."/>
            <person name="Degoricija L."/>
            <person name="Barker M."/>
            <person name="Petrauskene O."/>
            <person name="Furtado M.R."/>
            <person name="Wiedmann M."/>
        </authorList>
    </citation>
    <scope>NUCLEOTIDE SEQUENCE [LARGE SCALE GENOMIC DNA]</scope>
    <source>
        <strain evidence="1 2">FSL S4-120</strain>
    </source>
</reference>
<protein>
    <submittedName>
        <fullName evidence="1">Uncharacterized protein</fullName>
    </submittedName>
</protein>